<dbReference type="Pfam" id="PF11799">
    <property type="entry name" value="IMS_C"/>
    <property type="match status" value="1"/>
</dbReference>
<feature type="domain" description="UmuC" evidence="2">
    <location>
        <begin position="5"/>
        <end position="188"/>
    </location>
</feature>
<dbReference type="InterPro" id="IPR043502">
    <property type="entry name" value="DNA/RNA_pol_sf"/>
</dbReference>
<dbReference type="Pfam" id="PF00817">
    <property type="entry name" value="IMS"/>
    <property type="match status" value="1"/>
</dbReference>
<dbReference type="PROSITE" id="PS50173">
    <property type="entry name" value="UMUC"/>
    <property type="match status" value="1"/>
</dbReference>
<keyword evidence="4" id="KW-1185">Reference proteome</keyword>
<accession>L8J6F2</accession>
<dbReference type="GO" id="GO:0005829">
    <property type="term" value="C:cytosol"/>
    <property type="evidence" value="ECO:0007669"/>
    <property type="project" value="TreeGrafter"/>
</dbReference>
<dbReference type="RefSeq" id="WP_007468057.1">
    <property type="nucleotide sequence ID" value="NZ_AMZO01000026.1"/>
</dbReference>
<organism evidence="3 4">
    <name type="scientific">Photobacterium marinum</name>
    <dbReference type="NCBI Taxonomy" id="1056511"/>
    <lineage>
        <taxon>Bacteria</taxon>
        <taxon>Pseudomonadati</taxon>
        <taxon>Pseudomonadota</taxon>
        <taxon>Gammaproteobacteria</taxon>
        <taxon>Vibrionales</taxon>
        <taxon>Vibrionaceae</taxon>
        <taxon>Photobacterium</taxon>
    </lineage>
</organism>
<dbReference type="PATRIC" id="fig|1056511.3.peg.3534"/>
<dbReference type="PANTHER" id="PTHR11076">
    <property type="entry name" value="DNA REPAIR POLYMERASE UMUC / TRANSFERASE FAMILY MEMBER"/>
    <property type="match status" value="1"/>
</dbReference>
<dbReference type="Gene3D" id="3.40.1170.60">
    <property type="match status" value="1"/>
</dbReference>
<dbReference type="GO" id="GO:0003684">
    <property type="term" value="F:damaged DNA binding"/>
    <property type="evidence" value="ECO:0007669"/>
    <property type="project" value="InterPro"/>
</dbReference>
<dbReference type="GO" id="GO:0006281">
    <property type="term" value="P:DNA repair"/>
    <property type="evidence" value="ECO:0007669"/>
    <property type="project" value="UniProtKB-KW"/>
</dbReference>
<dbReference type="InterPro" id="IPR017961">
    <property type="entry name" value="DNA_pol_Y-fam_little_finger"/>
</dbReference>
<dbReference type="SUPFAM" id="SSF56672">
    <property type="entry name" value="DNA/RNA polymerases"/>
    <property type="match status" value="1"/>
</dbReference>
<dbReference type="InterPro" id="IPR050116">
    <property type="entry name" value="DNA_polymerase-Y"/>
</dbReference>
<comment type="similarity">
    <text evidence="1">Belongs to the DNA polymerase type-Y family.</text>
</comment>
<evidence type="ECO:0000256" key="1">
    <source>
        <dbReference type="ARBA" id="ARBA00010945"/>
    </source>
</evidence>
<dbReference type="InterPro" id="IPR001126">
    <property type="entry name" value="UmuC"/>
</dbReference>
<reference evidence="3 4" key="1">
    <citation type="submission" date="2012-12" db="EMBL/GenBank/DDBJ databases">
        <title>Genome Assembly of Photobacterium sp. AK15.</title>
        <authorList>
            <person name="Khatri I."/>
            <person name="Vaidya B."/>
            <person name="Srinivas T.N.R."/>
            <person name="Subramanian S."/>
            <person name="Pinnaka A."/>
        </authorList>
    </citation>
    <scope>NUCLEOTIDE SEQUENCE [LARGE SCALE GENOMIC DNA]</scope>
    <source>
        <strain evidence="3 4">AK15</strain>
    </source>
</reference>
<proteinExistence type="inferred from homology"/>
<dbReference type="GO" id="GO:0003887">
    <property type="term" value="F:DNA-directed DNA polymerase activity"/>
    <property type="evidence" value="ECO:0007669"/>
    <property type="project" value="TreeGrafter"/>
</dbReference>
<name>L8J6F2_9GAMM</name>
<dbReference type="Gene3D" id="1.10.150.20">
    <property type="entry name" value="5' to 3' exonuclease, C-terminal subdomain"/>
    <property type="match status" value="1"/>
</dbReference>
<dbReference type="Gene3D" id="3.30.70.270">
    <property type="match status" value="1"/>
</dbReference>
<protein>
    <submittedName>
        <fullName evidence="3">Error-prone, lesion bypass DNA polymerase V (UmuC)</fullName>
    </submittedName>
</protein>
<dbReference type="AlphaFoldDB" id="L8J6F2"/>
<dbReference type="PANTHER" id="PTHR11076:SF34">
    <property type="entry name" value="PROTEIN UMUC"/>
    <property type="match status" value="1"/>
</dbReference>
<evidence type="ECO:0000259" key="2">
    <source>
        <dbReference type="PROSITE" id="PS50173"/>
    </source>
</evidence>
<dbReference type="GO" id="GO:0009432">
    <property type="term" value="P:SOS response"/>
    <property type="evidence" value="ECO:0007669"/>
    <property type="project" value="UniProtKB-KW"/>
</dbReference>
<gene>
    <name evidence="3" type="ORF">C942_02459</name>
</gene>
<dbReference type="Proteomes" id="UP000011134">
    <property type="component" value="Unassembled WGS sequence"/>
</dbReference>
<comment type="caution">
    <text evidence="3">The sequence shown here is derived from an EMBL/GenBank/DDBJ whole genome shotgun (WGS) entry which is preliminary data.</text>
</comment>
<dbReference type="EMBL" id="AMZO01000026">
    <property type="protein sequence ID" value="ELR64435.1"/>
    <property type="molecule type" value="Genomic_DNA"/>
</dbReference>
<evidence type="ECO:0000313" key="4">
    <source>
        <dbReference type="Proteomes" id="UP000011134"/>
    </source>
</evidence>
<dbReference type="OrthoDB" id="9808813at2"/>
<dbReference type="InterPro" id="IPR043128">
    <property type="entry name" value="Rev_trsase/Diguanyl_cyclase"/>
</dbReference>
<sequence length="422" mass="47363">MAGLIAILDGTRFYASASGILHPEYREKPVVVTSGNQGIIIAANRLATDKCGLKKFKPVFEYKDKIDTLGVQVLEANFNLFGYHSEQFQSIIKSHFPESSSYSVDEVFCQMPCHINALHYLQKVRRNVYKLTRTPIGAAASHNCTLAKVAAWASKKQPGYKGLCVLESLPEIDRILSTIPVGDLWGVGRRIDARLKHMGINKAIELKHADVKKMKKEFGRPITSLIAELHGQRIFNWRKPDELHIKDMISSTRSIKERLHSVEELRQALAYHVHEVCAKARNQQSKIKTIQFFCRTSPYDNQKYSGGTCVKLDYPSSDTAMFLKLLSEAIPRLIPQKGTWIPLYKIGVTALEVTDSRHDQGDLFAPIEDTRKMSALDSINALFGKNTLFLGAKGTGTTGERMESGQLKNPHSRWSDVPTVFC</sequence>
<dbReference type="GO" id="GO:0042276">
    <property type="term" value="P:error-prone translesion synthesis"/>
    <property type="evidence" value="ECO:0007669"/>
    <property type="project" value="TreeGrafter"/>
</dbReference>
<evidence type="ECO:0000313" key="3">
    <source>
        <dbReference type="EMBL" id="ELR64435.1"/>
    </source>
</evidence>